<dbReference type="GeneID" id="54404294"/>
<evidence type="ECO:0000256" key="1">
    <source>
        <dbReference type="SAM" id="Phobius"/>
    </source>
</evidence>
<keyword evidence="1" id="KW-0472">Membrane</keyword>
<keyword evidence="1" id="KW-1133">Transmembrane helix</keyword>
<evidence type="ECO:0000313" key="3">
    <source>
        <dbReference type="Proteomes" id="UP000799771"/>
    </source>
</evidence>
<organism evidence="2 3">
    <name type="scientific">Dothidotthia symphoricarpi CBS 119687</name>
    <dbReference type="NCBI Taxonomy" id="1392245"/>
    <lineage>
        <taxon>Eukaryota</taxon>
        <taxon>Fungi</taxon>
        <taxon>Dikarya</taxon>
        <taxon>Ascomycota</taxon>
        <taxon>Pezizomycotina</taxon>
        <taxon>Dothideomycetes</taxon>
        <taxon>Pleosporomycetidae</taxon>
        <taxon>Pleosporales</taxon>
        <taxon>Dothidotthiaceae</taxon>
        <taxon>Dothidotthia</taxon>
    </lineage>
</organism>
<dbReference type="EMBL" id="ML977507">
    <property type="protein sequence ID" value="KAF2128979.1"/>
    <property type="molecule type" value="Genomic_DNA"/>
</dbReference>
<dbReference type="AlphaFoldDB" id="A0A6A6AB35"/>
<proteinExistence type="predicted"/>
<dbReference type="Proteomes" id="UP000799771">
    <property type="component" value="Unassembled WGS sequence"/>
</dbReference>
<sequence>MMRKQAMISFPSLRMNFQEVSEDFARKINARKARTSRLLESVSSPQATSCLLVICISMAKMRALGCANHSAWHIRFVVLMACCSIPYSVLGQPMHVM</sequence>
<keyword evidence="3" id="KW-1185">Reference proteome</keyword>
<accession>A0A6A6AB35</accession>
<evidence type="ECO:0000313" key="2">
    <source>
        <dbReference type="EMBL" id="KAF2128979.1"/>
    </source>
</evidence>
<gene>
    <name evidence="2" type="ORF">P153DRAFT_29292</name>
</gene>
<name>A0A6A6AB35_9PLEO</name>
<keyword evidence="1" id="KW-0812">Transmembrane</keyword>
<reference evidence="2" key="1">
    <citation type="journal article" date="2020" name="Stud. Mycol.">
        <title>101 Dothideomycetes genomes: a test case for predicting lifestyles and emergence of pathogens.</title>
        <authorList>
            <person name="Haridas S."/>
            <person name="Albert R."/>
            <person name="Binder M."/>
            <person name="Bloem J."/>
            <person name="Labutti K."/>
            <person name="Salamov A."/>
            <person name="Andreopoulos B."/>
            <person name="Baker S."/>
            <person name="Barry K."/>
            <person name="Bills G."/>
            <person name="Bluhm B."/>
            <person name="Cannon C."/>
            <person name="Castanera R."/>
            <person name="Culley D."/>
            <person name="Daum C."/>
            <person name="Ezra D."/>
            <person name="Gonzalez J."/>
            <person name="Henrissat B."/>
            <person name="Kuo A."/>
            <person name="Liang C."/>
            <person name="Lipzen A."/>
            <person name="Lutzoni F."/>
            <person name="Magnuson J."/>
            <person name="Mondo S."/>
            <person name="Nolan M."/>
            <person name="Ohm R."/>
            <person name="Pangilinan J."/>
            <person name="Park H.-J."/>
            <person name="Ramirez L."/>
            <person name="Alfaro M."/>
            <person name="Sun H."/>
            <person name="Tritt A."/>
            <person name="Yoshinaga Y."/>
            <person name="Zwiers L.-H."/>
            <person name="Turgeon B."/>
            <person name="Goodwin S."/>
            <person name="Spatafora J."/>
            <person name="Crous P."/>
            <person name="Grigoriev I."/>
        </authorList>
    </citation>
    <scope>NUCLEOTIDE SEQUENCE</scope>
    <source>
        <strain evidence="2">CBS 119687</strain>
    </source>
</reference>
<dbReference type="RefSeq" id="XP_033523368.1">
    <property type="nucleotide sequence ID" value="XM_033663862.1"/>
</dbReference>
<feature type="transmembrane region" description="Helical" evidence="1">
    <location>
        <begin position="71"/>
        <end position="90"/>
    </location>
</feature>
<protein>
    <submittedName>
        <fullName evidence="2">Uncharacterized protein</fullName>
    </submittedName>
</protein>